<dbReference type="AlphaFoldDB" id="A0A4Q1SJU2"/>
<organism evidence="4 5">
    <name type="scientific">Silvibacterium dinghuense</name>
    <dbReference type="NCBI Taxonomy" id="1560006"/>
    <lineage>
        <taxon>Bacteria</taxon>
        <taxon>Pseudomonadati</taxon>
        <taxon>Acidobacteriota</taxon>
        <taxon>Terriglobia</taxon>
        <taxon>Terriglobales</taxon>
        <taxon>Acidobacteriaceae</taxon>
        <taxon>Silvibacterium</taxon>
    </lineage>
</organism>
<dbReference type="SUPFAM" id="SSF55347">
    <property type="entry name" value="Glyceraldehyde-3-phosphate dehydrogenase-like, C-terminal domain"/>
    <property type="match status" value="1"/>
</dbReference>
<dbReference type="Pfam" id="PF01408">
    <property type="entry name" value="GFO_IDH_MocA"/>
    <property type="match status" value="1"/>
</dbReference>
<gene>
    <name evidence="4" type="ORF">ESZ00_08765</name>
</gene>
<dbReference type="GO" id="GO:0016491">
    <property type="term" value="F:oxidoreductase activity"/>
    <property type="evidence" value="ECO:0007669"/>
    <property type="project" value="UniProtKB-KW"/>
</dbReference>
<dbReference type="InterPro" id="IPR000683">
    <property type="entry name" value="Gfo/Idh/MocA-like_OxRdtase_N"/>
</dbReference>
<dbReference type="InterPro" id="IPR055170">
    <property type="entry name" value="GFO_IDH_MocA-like_dom"/>
</dbReference>
<evidence type="ECO:0000256" key="1">
    <source>
        <dbReference type="ARBA" id="ARBA00023002"/>
    </source>
</evidence>
<name>A0A4Q1SJU2_9BACT</name>
<dbReference type="InterPro" id="IPR036291">
    <property type="entry name" value="NAD(P)-bd_dom_sf"/>
</dbReference>
<dbReference type="Pfam" id="PF22725">
    <property type="entry name" value="GFO_IDH_MocA_C3"/>
    <property type="match status" value="1"/>
</dbReference>
<sequence>MTRYGILGFGHHAVRRLLKGFRESSHSQLTGLWRRDAEKASANAREYAIPLVFETPEALCASPEIDAVFIASPDALHLPHVLMAAAAGKPILCEKPLGMNANEVALMLSAAHEAGVPFGVAQNFRYNPSVERMHQWIAEGRIGRPRLAHAQFAYAADHSPRQWIYDPALACGGPIGDVGVHCIDALRYLLSDEVTSVTTLAHGDTASGHVESYAAIGLGFASGAVGTVTVTTRAAYRSLVEVTGENGVIVCEDGLTVDHPVELVLRQNGSIVESISISNEDAYSRMLDGFSAWIQGRGEYRAPGVDGLHNQRILDAAYASWRMGTREEVDPTPAA</sequence>
<dbReference type="OrthoDB" id="9815825at2"/>
<dbReference type="RefSeq" id="WP_129207710.1">
    <property type="nucleotide sequence ID" value="NZ_BMGU01000001.1"/>
</dbReference>
<evidence type="ECO:0000313" key="5">
    <source>
        <dbReference type="Proteomes" id="UP000290253"/>
    </source>
</evidence>
<feature type="domain" description="GFO/IDH/MocA-like oxidoreductase" evidence="3">
    <location>
        <begin position="131"/>
        <end position="249"/>
    </location>
</feature>
<evidence type="ECO:0000313" key="4">
    <source>
        <dbReference type="EMBL" id="RXS97931.1"/>
    </source>
</evidence>
<keyword evidence="1" id="KW-0560">Oxidoreductase</keyword>
<comment type="caution">
    <text evidence="4">The sequence shown here is derived from an EMBL/GenBank/DDBJ whole genome shotgun (WGS) entry which is preliminary data.</text>
</comment>
<protein>
    <submittedName>
        <fullName evidence="4">Gfo/Idh/MocA family oxidoreductase</fullName>
    </submittedName>
</protein>
<dbReference type="SUPFAM" id="SSF51735">
    <property type="entry name" value="NAD(P)-binding Rossmann-fold domains"/>
    <property type="match status" value="1"/>
</dbReference>
<keyword evidence="5" id="KW-1185">Reference proteome</keyword>
<dbReference type="PANTHER" id="PTHR43818:SF11">
    <property type="entry name" value="BCDNA.GH03377"/>
    <property type="match status" value="1"/>
</dbReference>
<dbReference type="GO" id="GO:0000166">
    <property type="term" value="F:nucleotide binding"/>
    <property type="evidence" value="ECO:0007669"/>
    <property type="project" value="InterPro"/>
</dbReference>
<dbReference type="Proteomes" id="UP000290253">
    <property type="component" value="Unassembled WGS sequence"/>
</dbReference>
<evidence type="ECO:0000259" key="2">
    <source>
        <dbReference type="Pfam" id="PF01408"/>
    </source>
</evidence>
<dbReference type="Gene3D" id="3.40.50.720">
    <property type="entry name" value="NAD(P)-binding Rossmann-like Domain"/>
    <property type="match status" value="1"/>
</dbReference>
<dbReference type="EMBL" id="SDMK01000001">
    <property type="protein sequence ID" value="RXS97931.1"/>
    <property type="molecule type" value="Genomic_DNA"/>
</dbReference>
<feature type="domain" description="Gfo/Idh/MocA-like oxidoreductase N-terminal" evidence="2">
    <location>
        <begin position="3"/>
        <end position="121"/>
    </location>
</feature>
<accession>A0A4Q1SJU2</accession>
<evidence type="ECO:0000259" key="3">
    <source>
        <dbReference type="Pfam" id="PF22725"/>
    </source>
</evidence>
<dbReference type="PANTHER" id="PTHR43818">
    <property type="entry name" value="BCDNA.GH03377"/>
    <property type="match status" value="1"/>
</dbReference>
<dbReference type="Gene3D" id="3.30.360.10">
    <property type="entry name" value="Dihydrodipicolinate Reductase, domain 2"/>
    <property type="match status" value="1"/>
</dbReference>
<reference evidence="4 5" key="1">
    <citation type="journal article" date="2016" name="Int. J. Syst. Evol. Microbiol.">
        <title>Acidipila dinghuensis sp. nov., an acidobacterium isolated from forest soil.</title>
        <authorList>
            <person name="Jiang Y.W."/>
            <person name="Wang J."/>
            <person name="Chen M.H."/>
            <person name="Lv Y.Y."/>
            <person name="Qiu L.H."/>
        </authorList>
    </citation>
    <scope>NUCLEOTIDE SEQUENCE [LARGE SCALE GENOMIC DNA]</scope>
    <source>
        <strain evidence="4 5">DHOF10</strain>
    </source>
</reference>
<dbReference type="InterPro" id="IPR050463">
    <property type="entry name" value="Gfo/Idh/MocA_oxidrdct_glycsds"/>
</dbReference>
<proteinExistence type="predicted"/>